<protein>
    <submittedName>
        <fullName evidence="1">Phage tail tube protein</fullName>
    </submittedName>
</protein>
<dbReference type="InterPro" id="IPR014918">
    <property type="entry name" value="Phage_tail_3"/>
</dbReference>
<sequence length="146" mass="15781">MGNQASKRTRFYIGTPCERDADMTAIATWTEVLDVTGFDGDIGDESELISYEVYGEDNRVRKLKGTRNAGNVSITVARLPNDAGQAAMRAGELADSPIAFRCDLANGDKVMFPALVMSAKRTIGDDVVRISYPLELTDDVTEVAAA</sequence>
<dbReference type="Proteomes" id="UP001294412">
    <property type="component" value="Unassembled WGS sequence"/>
</dbReference>
<organism evidence="1 2">
    <name type="scientific">Fulvimarina uroteuthidis</name>
    <dbReference type="NCBI Taxonomy" id="3098149"/>
    <lineage>
        <taxon>Bacteria</taxon>
        <taxon>Pseudomonadati</taxon>
        <taxon>Pseudomonadota</taxon>
        <taxon>Alphaproteobacteria</taxon>
        <taxon>Hyphomicrobiales</taxon>
        <taxon>Aurantimonadaceae</taxon>
        <taxon>Fulvimarina</taxon>
    </lineage>
</organism>
<evidence type="ECO:0000313" key="1">
    <source>
        <dbReference type="EMBL" id="MDY8111155.1"/>
    </source>
</evidence>
<accession>A0ABU5I6Z1</accession>
<dbReference type="Gene3D" id="4.10.410.40">
    <property type="match status" value="1"/>
</dbReference>
<name>A0ABU5I6Z1_9HYPH</name>
<comment type="caution">
    <text evidence="1">The sequence shown here is derived from an EMBL/GenBank/DDBJ whole genome shotgun (WGS) entry which is preliminary data.</text>
</comment>
<dbReference type="Pfam" id="PF08813">
    <property type="entry name" value="Phage_tail_3"/>
    <property type="match status" value="1"/>
</dbReference>
<proteinExistence type="predicted"/>
<dbReference type="RefSeq" id="WP_322189337.1">
    <property type="nucleotide sequence ID" value="NZ_JAXLPB010000014.1"/>
</dbReference>
<evidence type="ECO:0000313" key="2">
    <source>
        <dbReference type="Proteomes" id="UP001294412"/>
    </source>
</evidence>
<keyword evidence="2" id="KW-1185">Reference proteome</keyword>
<reference evidence="1 2" key="1">
    <citation type="submission" date="2023-12" db="EMBL/GenBank/DDBJ databases">
        <title>Description of Novel Strain Fulvimarina sp. 2208YS6-2-32 isolated from Uroteuthis (Photololigo) edulis.</title>
        <authorList>
            <person name="Park J.-S."/>
        </authorList>
    </citation>
    <scope>NUCLEOTIDE SEQUENCE [LARGE SCALE GENOMIC DNA]</scope>
    <source>
        <strain evidence="1 2">2208YS6-2-32</strain>
    </source>
</reference>
<gene>
    <name evidence="1" type="ORF">U0C82_18725</name>
</gene>
<dbReference type="EMBL" id="JAXLPB010000014">
    <property type="protein sequence ID" value="MDY8111155.1"/>
    <property type="molecule type" value="Genomic_DNA"/>
</dbReference>